<dbReference type="InterPro" id="IPR045055">
    <property type="entry name" value="DNA2/NAM7-like"/>
</dbReference>
<dbReference type="InterPro" id="IPR041677">
    <property type="entry name" value="DNA2/NAM7_AAA_11"/>
</dbReference>
<dbReference type="InterPro" id="IPR049468">
    <property type="entry name" value="Restrct_endonuc-II-like_dom"/>
</dbReference>
<dbReference type="Pfam" id="PF18741">
    <property type="entry name" value="MTES_1575"/>
    <property type="match status" value="1"/>
</dbReference>
<dbReference type="PATRIC" id="fig|1434107.4.peg.435"/>
<dbReference type="SMART" id="SM00952">
    <property type="entry name" value="RAP"/>
    <property type="match status" value="1"/>
</dbReference>
<dbReference type="InterPro" id="IPR041679">
    <property type="entry name" value="DNA2/NAM7-like_C"/>
</dbReference>
<dbReference type="FunFam" id="3.40.960.10:FF:000002">
    <property type="entry name" value="DNA helicase related protein"/>
    <property type="match status" value="1"/>
</dbReference>
<dbReference type="GeneID" id="24787782"/>
<organism evidence="3 4">
    <name type="scientific">Methanosarcina barkeri 3</name>
    <dbReference type="NCBI Taxonomy" id="1434107"/>
    <lineage>
        <taxon>Archaea</taxon>
        <taxon>Methanobacteriati</taxon>
        <taxon>Methanobacteriota</taxon>
        <taxon>Stenosarchaea group</taxon>
        <taxon>Methanomicrobia</taxon>
        <taxon>Methanosarcinales</taxon>
        <taxon>Methanosarcinaceae</taxon>
        <taxon>Methanosarcina</taxon>
    </lineage>
</organism>
<keyword evidence="4" id="KW-1185">Reference proteome</keyword>
<dbReference type="GO" id="GO:0004386">
    <property type="term" value="F:helicase activity"/>
    <property type="evidence" value="ECO:0007669"/>
    <property type="project" value="UniProtKB-KW"/>
</dbReference>
<feature type="compositionally biased region" description="Acidic residues" evidence="1">
    <location>
        <begin position="1596"/>
        <end position="1605"/>
    </location>
</feature>
<dbReference type="Pfam" id="PF13087">
    <property type="entry name" value="AAA_12"/>
    <property type="match status" value="1"/>
</dbReference>
<dbReference type="SUPFAM" id="SSF52540">
    <property type="entry name" value="P-loop containing nucleoside triphosphate hydrolases"/>
    <property type="match status" value="1"/>
</dbReference>
<dbReference type="OrthoDB" id="45637at2157"/>
<protein>
    <submittedName>
        <fullName evidence="3">DNA helicase related protein</fullName>
    </submittedName>
</protein>
<dbReference type="PANTHER" id="PTHR10887">
    <property type="entry name" value="DNA2/NAM7 HELICASE FAMILY"/>
    <property type="match status" value="1"/>
</dbReference>
<proteinExistence type="predicted"/>
<evidence type="ECO:0000313" key="4">
    <source>
        <dbReference type="Proteomes" id="UP000033066"/>
    </source>
</evidence>
<evidence type="ECO:0000259" key="2">
    <source>
        <dbReference type="SMART" id="SM00952"/>
    </source>
</evidence>
<dbReference type="InterPro" id="IPR047187">
    <property type="entry name" value="SF1_C_Upf1"/>
</dbReference>
<name>A0A0E3SJN6_METBA</name>
<dbReference type="InterPro" id="IPR027417">
    <property type="entry name" value="P-loop_NTPase"/>
</dbReference>
<keyword evidence="3" id="KW-0347">Helicase</keyword>
<dbReference type="STRING" id="1434107.MSBR3_0329"/>
<dbReference type="EMBL" id="CP009517">
    <property type="protein sequence ID" value="AKB80907.1"/>
    <property type="molecule type" value="Genomic_DNA"/>
</dbReference>
<dbReference type="RefSeq" id="WP_048106051.1">
    <property type="nucleotide sequence ID" value="NZ_CP009517.1"/>
</dbReference>
<dbReference type="InterPro" id="IPR021754">
    <property type="entry name" value="DUF3320"/>
</dbReference>
<dbReference type="Pfam" id="PF11784">
    <property type="entry name" value="DUF3320"/>
    <property type="match status" value="1"/>
</dbReference>
<dbReference type="Pfam" id="PF13195">
    <property type="entry name" value="DUF4011"/>
    <property type="match status" value="1"/>
</dbReference>
<feature type="domain" description="RAP" evidence="2">
    <location>
        <begin position="1306"/>
        <end position="1360"/>
    </location>
</feature>
<dbReference type="FunFam" id="3.40.50.300:FF:002475">
    <property type="entry name" value="DNA helicase related protein"/>
    <property type="match status" value="1"/>
</dbReference>
<feature type="region of interest" description="Disordered" evidence="1">
    <location>
        <begin position="1596"/>
        <end position="1641"/>
    </location>
</feature>
<evidence type="ECO:0000313" key="3">
    <source>
        <dbReference type="EMBL" id="AKB80907.1"/>
    </source>
</evidence>
<dbReference type="PANTHER" id="PTHR10887:SF530">
    <property type="entry name" value="SUPERFAMILY I DNA HELICASES"/>
    <property type="match status" value="1"/>
</dbReference>
<feature type="region of interest" description="Disordered" evidence="1">
    <location>
        <begin position="62"/>
        <end position="81"/>
    </location>
</feature>
<dbReference type="Gene3D" id="3.40.960.10">
    <property type="entry name" value="VSR Endonuclease"/>
    <property type="match status" value="1"/>
</dbReference>
<accession>A0A0E3SJN6</accession>
<dbReference type="Proteomes" id="UP000033066">
    <property type="component" value="Chromosome"/>
</dbReference>
<dbReference type="SUPFAM" id="SSF52980">
    <property type="entry name" value="Restriction endonuclease-like"/>
    <property type="match status" value="1"/>
</dbReference>
<evidence type="ECO:0000256" key="1">
    <source>
        <dbReference type="SAM" id="MobiDB-lite"/>
    </source>
</evidence>
<dbReference type="Pfam" id="PF13086">
    <property type="entry name" value="AAA_11"/>
    <property type="match status" value="1"/>
</dbReference>
<reference evidence="3" key="1">
    <citation type="submission" date="2014-07" db="EMBL/GenBank/DDBJ databases">
        <title>Methanogenic archaea and the global carbon cycle.</title>
        <authorList>
            <person name="Henriksen J.R."/>
            <person name="Luke J."/>
            <person name="Reinhart S."/>
            <person name="Benedict M.N."/>
            <person name="Youngblut N.D."/>
            <person name="Metcalf M.E."/>
            <person name="Whitaker R.J."/>
            <person name="Metcalf W.W."/>
        </authorList>
    </citation>
    <scope>NUCLEOTIDE SEQUENCE [LARGE SCALE GENOMIC DNA]</scope>
    <source>
        <strain evidence="3">3</strain>
    </source>
</reference>
<dbReference type="InterPro" id="IPR011335">
    <property type="entry name" value="Restrct_endonuc-II-like"/>
</dbReference>
<keyword evidence="3" id="KW-0067">ATP-binding</keyword>
<sequence length="1912" mass="216710">MVDVVKELETLRQNLLDLSLRNNLLNYRPSQKRTISITGRKPEEIYALFVLQEKSMRFRATAQLKKGRKPENEVEDEASEKEKRLLKTIGNILVSEDKPQTSRSETFLETPDDSEILDKKLFYVFNQANSIFEEQGYPVLYLALGFLQWSDSRSAIKVTKAPLLLIPVELKRIGKGRIFSIQWTGDEIFTSITLQAKIKEVGIELPEFEMPEDAAGVEGYFRAVSREIHGKRDWKLLPEICLDLFNFKKFVMYKDLDPATWPEDISPADHPLIQKVFNPEDPKYEVSGFLEEEVDLKLPAKDTYQIMDADSSQIAVIEDVKAGKNLVVEGPPGTGKSQTIANTIAELIAQGKSVLFVSEKMAALQVVKSRLDSAGLGELCLEIHSNQTRKKAVLEELEKTLNREAPAPVRPDRDINELEKLKHELNQYALSLGEPAGKIYPSVYTLYGIREKTKAYFESKGLKMPLYKFQEPENWDPEAWANAEAVLEKLSQILPFLGPIRENLWYGCNPGLVLPSDLGEIETFTDECATASEALEAAMKTLNDLSATSKPNTLEGIANVINAAKFLGNSKPLPEKILQNSRWDPENSKIESEALVSKLRKYLELKTFVDKTFRPEIYNLDTPEFEELSGSLLKLLNPKYRKLKKEISACYISRVPFWDSKILLDLNSLSEYKTLRLELESSGTEGKKYFGDYWKGFESDPALLDEYSQWTILFRQYLKEGTLTDRSFRLLETGIDSLTIESAADHVLTATQEFLEAFKRVGTRIGADFGKMYPKGLETANLNSLKTQVTSWKNETSSLVLWSQYLGYRQACLETKAALIIEDLESEKLEVCDAIPAFEGNYAESLLNHAFRERPALSTFIRELHEGKLDKFRKLDKKVLLENRKRITCSAYKETPKLASGASRASEAGILLNEFNRKRGHMPIRTLMKKAGDLIQKIKPCFLMSPLSIAQYLDPRSTRFDVIIFDEASQVRPEDAVGALLRGKQVVVMGDSKQLPPTEFFDTILDSPESEPDDCVTAGDMESILNVCKRSFPVKTLRWHYRSRHESLIAISNQEFYDNRLYVYPSPMQKDEKLGLKFIHLPDAFYDRGKSGVNRVEARAVARAVFEQLSRYPDKSLGVGTFNIKQQEAIQKEIEALLKENPGLDLNSGNGKGEHFFVKNLETIQGDERDIILLSVGFGFDGNRKLSLNFGPLNRDGGERRLNVLITRAREKCVVFANFTSRDLKLDENSPFGLRAFKAFLEFAESGRLPLPAYLREKLGSPFEEAVYDFLAENGCEVHRHIGCAGYKLDLAVPDPSHPGRYLLGIECDGASYYSLHVARDRDRLRQQVLEELGWKIYRIWSTDWYLHPKESREKLLKAVKMTVKQAKVQAKNDIVSGTSRIKDPSAWAECVNRSPAGRPSGKFSSYPANQGLSPVPALPAMSVESKDGDEFEGADEFEDGDEFEGADEFENQFYNRACFSETFDAELLPEPSFEVEAEEPYPVFKLEEGLTASDIDFLPEMDIRARSMALVADENSCKKPVRRLKKSKILKFSVDSRYKGNKAKLIPEPEPEKMSFYQAYPEIDFSAVREKKKKRRRLNEFAYIYGSENYFESEPEFEEEDYADGDNSYPGTWDSETQSEHEAEPAIERDIKRRTETRLNEPALGHMFETEARTPKTPLSLIPTEKTGKFSKKPGIGSSLELRACNTGPGIVEILEIPGEKSEPDNSKKEDEKLSGKISSLEASVPLYQACLSSGLTKTSDLSEVSDKQLEEAILRIVACEGPIHAQLLQQRIKSDTGVSRMLGKIKQRIVDVAALAESSGKIRVKGEFYWPVSKPACLLRRREGEESAKIEWICDEEIKEAIRFVLYNQYSTPLEDLIVQTSRVLGIKTTRKNTKERIEKLVQTGIKNEELTLMPNEMIYFLNKASLSEN</sequence>
<gene>
    <name evidence="3" type="ORF">MSBR3_0329</name>
</gene>
<keyword evidence="3" id="KW-0547">Nucleotide-binding</keyword>
<feature type="compositionally biased region" description="Basic and acidic residues" evidence="1">
    <location>
        <begin position="1619"/>
        <end position="1640"/>
    </location>
</feature>
<dbReference type="InterPro" id="IPR013584">
    <property type="entry name" value="RAP"/>
</dbReference>
<dbReference type="InterPro" id="IPR025103">
    <property type="entry name" value="DUF4011"/>
</dbReference>
<dbReference type="HOGENOM" id="CLU_000788_3_1_2"/>
<dbReference type="CDD" id="cd18808">
    <property type="entry name" value="SF1_C_Upf1"/>
    <property type="match status" value="1"/>
</dbReference>
<dbReference type="FunFam" id="3.40.50.300:FF:002063">
    <property type="entry name" value="DNA helicase related protein"/>
    <property type="match status" value="1"/>
</dbReference>
<keyword evidence="3" id="KW-0378">Hydrolase</keyword>
<dbReference type="Gene3D" id="3.40.50.300">
    <property type="entry name" value="P-loop containing nucleotide triphosphate hydrolases"/>
    <property type="match status" value="3"/>
</dbReference>
<dbReference type="KEGG" id="mbak:MSBR3_0329"/>